<dbReference type="GO" id="GO:0008356">
    <property type="term" value="P:asymmetric cell division"/>
    <property type="evidence" value="ECO:0007669"/>
    <property type="project" value="InterPro"/>
</dbReference>
<name>A0AAV9CRN7_ACOCL</name>
<reference evidence="3" key="1">
    <citation type="journal article" date="2023" name="Nat. Commun.">
        <title>Diploid and tetraploid genomes of Acorus and the evolution of monocots.</title>
        <authorList>
            <person name="Ma L."/>
            <person name="Liu K.W."/>
            <person name="Li Z."/>
            <person name="Hsiao Y.Y."/>
            <person name="Qi Y."/>
            <person name="Fu T."/>
            <person name="Tang G.D."/>
            <person name="Zhang D."/>
            <person name="Sun W.H."/>
            <person name="Liu D.K."/>
            <person name="Li Y."/>
            <person name="Chen G.Z."/>
            <person name="Liu X.D."/>
            <person name="Liao X.Y."/>
            <person name="Jiang Y.T."/>
            <person name="Yu X."/>
            <person name="Hao Y."/>
            <person name="Huang J."/>
            <person name="Zhao X.W."/>
            <person name="Ke S."/>
            <person name="Chen Y.Y."/>
            <person name="Wu W.L."/>
            <person name="Hsu J.L."/>
            <person name="Lin Y.F."/>
            <person name="Huang M.D."/>
            <person name="Li C.Y."/>
            <person name="Huang L."/>
            <person name="Wang Z.W."/>
            <person name="Zhao X."/>
            <person name="Zhong W.Y."/>
            <person name="Peng D.H."/>
            <person name="Ahmad S."/>
            <person name="Lan S."/>
            <person name="Zhang J.S."/>
            <person name="Tsai W.C."/>
            <person name="Van de Peer Y."/>
            <person name="Liu Z.J."/>
        </authorList>
    </citation>
    <scope>NUCLEOTIDE SEQUENCE</scope>
    <source>
        <strain evidence="3">CP</strain>
    </source>
</reference>
<feature type="region of interest" description="Disordered" evidence="2">
    <location>
        <begin position="72"/>
        <end position="102"/>
    </location>
</feature>
<evidence type="ECO:0000256" key="1">
    <source>
        <dbReference type="SAM" id="Coils"/>
    </source>
</evidence>
<dbReference type="EMBL" id="JAUJYO010000017">
    <property type="protein sequence ID" value="KAK1291211.1"/>
    <property type="molecule type" value="Genomic_DNA"/>
</dbReference>
<feature type="coiled-coil region" evidence="1">
    <location>
        <begin position="278"/>
        <end position="312"/>
    </location>
</feature>
<evidence type="ECO:0000256" key="2">
    <source>
        <dbReference type="SAM" id="MobiDB-lite"/>
    </source>
</evidence>
<evidence type="ECO:0000313" key="3">
    <source>
        <dbReference type="EMBL" id="KAK1291211.1"/>
    </source>
</evidence>
<dbReference type="AlphaFoldDB" id="A0AAV9CRN7"/>
<dbReference type="PANTHER" id="PTHR33476:SF7">
    <property type="entry name" value="EMB|CAB62613.1"/>
    <property type="match status" value="1"/>
</dbReference>
<protein>
    <submittedName>
        <fullName evidence="3">Uncharacterized protein</fullName>
    </submittedName>
</protein>
<feature type="coiled-coil region" evidence="1">
    <location>
        <begin position="360"/>
        <end position="396"/>
    </location>
</feature>
<dbReference type="PANTHER" id="PTHR33476">
    <property type="entry name" value="EMB|CAB62613.1"/>
    <property type="match status" value="1"/>
</dbReference>
<sequence length="609" mass="67601">MDFWVVAAAAGAGCVAKSLQGVSKERVGLNRPLSVGADSEASMPCLEDRRRPEGDDPGCVFLRFVRRQLGGDSSLNGTEEAESREVTDSPSGVDEGDEREDYGCDENHEMYAELSPRNVTLNYRFGRSRRYISRRRSDMNVVKPLNSLESCVVSQLYNEHARMEELLIGSLQNLSSPVIRPFFITDGKRIISRSSYEAPGTWFEAVNPKGKETVVGVSPLPDTGLERLKKMKRSGKAEHERSVLSNSCHSRKLSFSGGLHDGLLLVLLGISIGVMSTLHSSKREVDKLNDMLKQSENLVQDLQDELEMKDSLTVRELADEICIIQEIDDCSVDTKQQVEERRDECGQYGSNEQVLNPGNDSDLSKIEAELEAELERLELNMNASSLERQLSALNEIDPDLTADVVHGELRADTLGAAGESDSNDNANDSSTTHTHDGNDAVSPRELSLRLHELLQSRLEEQIEELETALQNSQVRIHHMESEQLKSGSSSTLGSPIVMEKSEAFVQPLQLNLGGDTLNAYNEACEEFLRMTESEEENPPPTASTSGDATARSYEQILWNQNWQSLGYENDESDTDDEAGKLLIQQILEKTRQGSPVVLNAQRMLFSMDD</sequence>
<feature type="coiled-coil region" evidence="1">
    <location>
        <begin position="448"/>
        <end position="482"/>
    </location>
</feature>
<reference evidence="3" key="2">
    <citation type="submission" date="2023-06" db="EMBL/GenBank/DDBJ databases">
        <authorList>
            <person name="Ma L."/>
            <person name="Liu K.-W."/>
            <person name="Li Z."/>
            <person name="Hsiao Y.-Y."/>
            <person name="Qi Y."/>
            <person name="Fu T."/>
            <person name="Tang G."/>
            <person name="Zhang D."/>
            <person name="Sun W.-H."/>
            <person name="Liu D.-K."/>
            <person name="Li Y."/>
            <person name="Chen G.-Z."/>
            <person name="Liu X.-D."/>
            <person name="Liao X.-Y."/>
            <person name="Jiang Y.-T."/>
            <person name="Yu X."/>
            <person name="Hao Y."/>
            <person name="Huang J."/>
            <person name="Zhao X.-W."/>
            <person name="Ke S."/>
            <person name="Chen Y.-Y."/>
            <person name="Wu W.-L."/>
            <person name="Hsu J.-L."/>
            <person name="Lin Y.-F."/>
            <person name="Huang M.-D."/>
            <person name="Li C.-Y."/>
            <person name="Huang L."/>
            <person name="Wang Z.-W."/>
            <person name="Zhao X."/>
            <person name="Zhong W.-Y."/>
            <person name="Peng D.-H."/>
            <person name="Ahmad S."/>
            <person name="Lan S."/>
            <person name="Zhang J.-S."/>
            <person name="Tsai W.-C."/>
            <person name="Van De Peer Y."/>
            <person name="Liu Z.-J."/>
        </authorList>
    </citation>
    <scope>NUCLEOTIDE SEQUENCE</scope>
    <source>
        <strain evidence="3">CP</strain>
        <tissue evidence="3">Leaves</tissue>
    </source>
</reference>
<organism evidence="3 4">
    <name type="scientific">Acorus calamus</name>
    <name type="common">Sweet flag</name>
    <dbReference type="NCBI Taxonomy" id="4465"/>
    <lineage>
        <taxon>Eukaryota</taxon>
        <taxon>Viridiplantae</taxon>
        <taxon>Streptophyta</taxon>
        <taxon>Embryophyta</taxon>
        <taxon>Tracheophyta</taxon>
        <taxon>Spermatophyta</taxon>
        <taxon>Magnoliopsida</taxon>
        <taxon>Liliopsida</taxon>
        <taxon>Acoraceae</taxon>
        <taxon>Acorus</taxon>
    </lineage>
</organism>
<proteinExistence type="predicted"/>
<feature type="region of interest" description="Disordered" evidence="2">
    <location>
        <begin position="415"/>
        <end position="443"/>
    </location>
</feature>
<gene>
    <name evidence="3" type="ORF">QJS10_CPB17g00766</name>
</gene>
<keyword evidence="1" id="KW-0175">Coiled coil</keyword>
<evidence type="ECO:0000313" key="4">
    <source>
        <dbReference type="Proteomes" id="UP001180020"/>
    </source>
</evidence>
<keyword evidence="4" id="KW-1185">Reference proteome</keyword>
<dbReference type="InterPro" id="IPR040348">
    <property type="entry name" value="POLAR-like"/>
</dbReference>
<dbReference type="Proteomes" id="UP001180020">
    <property type="component" value="Unassembled WGS sequence"/>
</dbReference>
<accession>A0AAV9CRN7</accession>
<comment type="caution">
    <text evidence="3">The sequence shown here is derived from an EMBL/GenBank/DDBJ whole genome shotgun (WGS) entry which is preliminary data.</text>
</comment>